<evidence type="ECO:0000313" key="4">
    <source>
        <dbReference type="Proteomes" id="UP001153737"/>
    </source>
</evidence>
<sequence>MRSLAYCLFLSLLAHTLISVPVPTKTMKREELLNIIKKNFLSREKEYLKKQPLSDDLKSFIQRVKRRANPPKKRDSFQNADTEHMYVVHNGDIVPLSDIKDRGLESNFIESNGDVTLDDRQFPSVNENVTETCEETPRGTFAALALETSTKVTKRITDGSDGHGSATEEQSEESDSDSPNESTTANVKLLSKVIKDVEDLIKYQNDAKPTSETTLCNVTGDWDSYAGGMQLRIYLRENTHNPKVRIVPREPPMEGFLSATKWNVTALVPYRHSSMIAIMAVSQKGRRIAAFIGECRVCEGDETISGNWMVTRRSKSCKDREEANTFISDVLRKNNIRRLQAAHLSEITSSTAESDISDNSENVAFF</sequence>
<proteinExistence type="predicted"/>
<dbReference type="AlphaFoldDB" id="A0A9P0DTD8"/>
<dbReference type="InterPro" id="IPR036896">
    <property type="entry name" value="Avidin-like_sf"/>
</dbReference>
<evidence type="ECO:0000313" key="3">
    <source>
        <dbReference type="EMBL" id="CAH1174187.1"/>
    </source>
</evidence>
<name>A0A9P0DTD8_PHACE</name>
<organism evidence="3 4">
    <name type="scientific">Phaedon cochleariae</name>
    <name type="common">Mustard beetle</name>
    <dbReference type="NCBI Taxonomy" id="80249"/>
    <lineage>
        <taxon>Eukaryota</taxon>
        <taxon>Metazoa</taxon>
        <taxon>Ecdysozoa</taxon>
        <taxon>Arthropoda</taxon>
        <taxon>Hexapoda</taxon>
        <taxon>Insecta</taxon>
        <taxon>Pterygota</taxon>
        <taxon>Neoptera</taxon>
        <taxon>Endopterygota</taxon>
        <taxon>Coleoptera</taxon>
        <taxon>Polyphaga</taxon>
        <taxon>Cucujiformia</taxon>
        <taxon>Chrysomeloidea</taxon>
        <taxon>Chrysomelidae</taxon>
        <taxon>Chrysomelinae</taxon>
        <taxon>Chrysomelini</taxon>
        <taxon>Phaedon</taxon>
    </lineage>
</organism>
<feature type="signal peptide" evidence="2">
    <location>
        <begin position="1"/>
        <end position="19"/>
    </location>
</feature>
<dbReference type="EMBL" id="OU896712">
    <property type="protein sequence ID" value="CAH1174187.1"/>
    <property type="molecule type" value="Genomic_DNA"/>
</dbReference>
<reference evidence="3" key="2">
    <citation type="submission" date="2022-10" db="EMBL/GenBank/DDBJ databases">
        <authorList>
            <consortium name="ENA_rothamsted_submissions"/>
            <consortium name="culmorum"/>
            <person name="King R."/>
        </authorList>
    </citation>
    <scope>NUCLEOTIDE SEQUENCE</scope>
</reference>
<reference evidence="3" key="1">
    <citation type="submission" date="2022-01" db="EMBL/GenBank/DDBJ databases">
        <authorList>
            <person name="King R."/>
        </authorList>
    </citation>
    <scope>NUCLEOTIDE SEQUENCE</scope>
</reference>
<accession>A0A9P0DTD8</accession>
<keyword evidence="4" id="KW-1185">Reference proteome</keyword>
<protein>
    <submittedName>
        <fullName evidence="3">Uncharacterized protein</fullName>
    </submittedName>
</protein>
<dbReference type="Proteomes" id="UP001153737">
    <property type="component" value="Chromosome 6"/>
</dbReference>
<evidence type="ECO:0000256" key="2">
    <source>
        <dbReference type="SAM" id="SignalP"/>
    </source>
</evidence>
<dbReference type="Gene3D" id="2.40.128.30">
    <property type="entry name" value="Avidin-like"/>
    <property type="match status" value="1"/>
</dbReference>
<feature type="chain" id="PRO_5040395889" evidence="2">
    <location>
        <begin position="20"/>
        <end position="366"/>
    </location>
</feature>
<keyword evidence="2" id="KW-0732">Signal</keyword>
<feature type="compositionally biased region" description="Acidic residues" evidence="1">
    <location>
        <begin position="169"/>
        <end position="178"/>
    </location>
</feature>
<evidence type="ECO:0000256" key="1">
    <source>
        <dbReference type="SAM" id="MobiDB-lite"/>
    </source>
</evidence>
<gene>
    <name evidence="3" type="ORF">PHAECO_LOCUS9937</name>
</gene>
<feature type="region of interest" description="Disordered" evidence="1">
    <location>
        <begin position="152"/>
        <end position="184"/>
    </location>
</feature>
<dbReference type="OrthoDB" id="337581at2759"/>